<evidence type="ECO:0000259" key="1">
    <source>
        <dbReference type="PROSITE" id="PS51819"/>
    </source>
</evidence>
<dbReference type="InterPro" id="IPR029068">
    <property type="entry name" value="Glyas_Bleomycin-R_OHBP_Dase"/>
</dbReference>
<sequence length="258" mass="28004">MKQGIRKDGDFCWINMITPQPKEAMAFFGEVLGWTYFDMGGIGHGIRVGESQVGGLFDKDAPQTPPGTKAHIGVMVKVRDVDATVEKVKALGGEAAPAFDIFDAGRMAVCHDPNGAAFDPWQPKNLKGFDVNSNAHGAPSWFESLTTDPVRAAAFYSRLFNWQSEVMKTPDGDYTTFKLGNDFIAGVMKAPEGVPMDKPTWTTYFTVDDADETEALARSLGAQICVPSTDIPGVGRFCGIVSPQHVRFNAITYVPMNG</sequence>
<keyword evidence="3" id="KW-1185">Reference proteome</keyword>
<accession>A0A6M4GW00</accession>
<dbReference type="Gene3D" id="3.10.180.10">
    <property type="entry name" value="2,3-Dihydroxybiphenyl 1,2-Dioxygenase, domain 1"/>
    <property type="match status" value="2"/>
</dbReference>
<protein>
    <submittedName>
        <fullName evidence="2">Glyoxylase CFP32</fullName>
    </submittedName>
</protein>
<organism evidence="2 3">
    <name type="scientific">Usitatibacter rugosus</name>
    <dbReference type="NCBI Taxonomy" id="2732067"/>
    <lineage>
        <taxon>Bacteria</taxon>
        <taxon>Pseudomonadati</taxon>
        <taxon>Pseudomonadota</taxon>
        <taxon>Betaproteobacteria</taxon>
        <taxon>Nitrosomonadales</taxon>
        <taxon>Usitatibacteraceae</taxon>
        <taxon>Usitatibacter</taxon>
    </lineage>
</organism>
<dbReference type="CDD" id="cd07247">
    <property type="entry name" value="SgaA_N_like"/>
    <property type="match status" value="2"/>
</dbReference>
<dbReference type="SUPFAM" id="SSF54593">
    <property type="entry name" value="Glyoxalase/Bleomycin resistance protein/Dihydroxybiphenyl dioxygenase"/>
    <property type="match status" value="2"/>
</dbReference>
<dbReference type="InterPro" id="IPR041581">
    <property type="entry name" value="Glyoxalase_6"/>
</dbReference>
<reference evidence="2 3" key="1">
    <citation type="submission" date="2020-04" db="EMBL/GenBank/DDBJ databases">
        <title>Usitatibacter rugosus gen. nov., sp. nov. and Usitatibacter palustris sp. nov., novel members of Usitatibacteraceae fam. nov. within the order Nitrosomonadales isolated from soil.</title>
        <authorList>
            <person name="Huber K.J."/>
            <person name="Neumann-Schaal M."/>
            <person name="Geppert A."/>
            <person name="Luckner M."/>
            <person name="Wanner G."/>
            <person name="Overmann J."/>
        </authorList>
    </citation>
    <scope>NUCLEOTIDE SEQUENCE [LARGE SCALE GENOMIC DNA]</scope>
    <source>
        <strain evidence="2 3">0125_3</strain>
    </source>
</reference>
<feature type="domain" description="VOC" evidence="1">
    <location>
        <begin position="10"/>
        <end position="123"/>
    </location>
</feature>
<dbReference type="AlphaFoldDB" id="A0A6M4GW00"/>
<evidence type="ECO:0000313" key="3">
    <source>
        <dbReference type="Proteomes" id="UP000501534"/>
    </source>
</evidence>
<dbReference type="EMBL" id="CP053069">
    <property type="protein sequence ID" value="QJR09817.1"/>
    <property type="molecule type" value="Genomic_DNA"/>
</dbReference>
<name>A0A6M4GW00_9PROT</name>
<evidence type="ECO:0000313" key="2">
    <source>
        <dbReference type="EMBL" id="QJR09817.1"/>
    </source>
</evidence>
<gene>
    <name evidence="2" type="ORF">DSM104443_00867</name>
</gene>
<proteinExistence type="predicted"/>
<dbReference type="Proteomes" id="UP000501534">
    <property type="component" value="Chromosome"/>
</dbReference>
<dbReference type="KEGG" id="uru:DSM104443_00867"/>
<dbReference type="InterPro" id="IPR037523">
    <property type="entry name" value="VOC_core"/>
</dbReference>
<dbReference type="PROSITE" id="PS51819">
    <property type="entry name" value="VOC"/>
    <property type="match status" value="1"/>
</dbReference>
<dbReference type="PANTHER" id="PTHR33993:SF14">
    <property type="entry name" value="GB|AAF24581.1"/>
    <property type="match status" value="1"/>
</dbReference>
<dbReference type="InterPro" id="IPR052164">
    <property type="entry name" value="Anthracycline_SecMetBiosynth"/>
</dbReference>
<dbReference type="RefSeq" id="WP_171089840.1">
    <property type="nucleotide sequence ID" value="NZ_CP053069.1"/>
</dbReference>
<dbReference type="Pfam" id="PF18029">
    <property type="entry name" value="Glyoxalase_6"/>
    <property type="match status" value="1"/>
</dbReference>
<dbReference type="PANTHER" id="PTHR33993">
    <property type="entry name" value="GLYOXALASE-RELATED"/>
    <property type="match status" value="1"/>
</dbReference>